<evidence type="ECO:0000313" key="1">
    <source>
        <dbReference type="EMBL" id="KAF0040074.1"/>
    </source>
</evidence>
<accession>A0A6A4TA80</accession>
<comment type="caution">
    <text evidence="1">The sequence shown here is derived from an EMBL/GenBank/DDBJ whole genome shotgun (WGS) entry which is preliminary data.</text>
</comment>
<dbReference type="EMBL" id="VEVO01000007">
    <property type="protein sequence ID" value="KAF0040074.1"/>
    <property type="molecule type" value="Genomic_DNA"/>
</dbReference>
<organism evidence="1 2">
    <name type="scientific">Scophthalmus maximus</name>
    <name type="common">Turbot</name>
    <name type="synonym">Psetta maxima</name>
    <dbReference type="NCBI Taxonomy" id="52904"/>
    <lineage>
        <taxon>Eukaryota</taxon>
        <taxon>Metazoa</taxon>
        <taxon>Chordata</taxon>
        <taxon>Craniata</taxon>
        <taxon>Vertebrata</taxon>
        <taxon>Euteleostomi</taxon>
        <taxon>Actinopterygii</taxon>
        <taxon>Neopterygii</taxon>
        <taxon>Teleostei</taxon>
        <taxon>Neoteleostei</taxon>
        <taxon>Acanthomorphata</taxon>
        <taxon>Carangaria</taxon>
        <taxon>Pleuronectiformes</taxon>
        <taxon>Pleuronectoidei</taxon>
        <taxon>Scophthalmidae</taxon>
        <taxon>Scophthalmus</taxon>
    </lineage>
</organism>
<name>A0A6A4TA80_SCOMX</name>
<protein>
    <submittedName>
        <fullName evidence="1">Uncharacterized protein</fullName>
    </submittedName>
</protein>
<sequence length="177" mass="20390">MRIYISVVSAVGCFLHLSKLRKLPGKQRVTDAEANAAFFPPKNFFKSLILNPTVREMCSLMRYPLIRPLNTCAWFCRYLHSSDRERRRKMQDEHSRSCRRKAGALSKKVGDDDIELICAMLLFALRDLGSIGKHDARSDSSEDEGPRRDFAAKRRRRNCWLSQCEVVRILSVSKPPC</sequence>
<gene>
    <name evidence="1" type="ORF">F2P81_008309</name>
</gene>
<dbReference type="Proteomes" id="UP000438429">
    <property type="component" value="Unassembled WGS sequence"/>
</dbReference>
<reference evidence="1 2" key="1">
    <citation type="submission" date="2019-06" db="EMBL/GenBank/DDBJ databases">
        <title>Draft genomes of female and male turbot (Scophthalmus maximus).</title>
        <authorList>
            <person name="Xu H."/>
            <person name="Xu X.-W."/>
            <person name="Shao C."/>
            <person name="Chen S."/>
        </authorList>
    </citation>
    <scope>NUCLEOTIDE SEQUENCE [LARGE SCALE GENOMIC DNA]</scope>
    <source>
        <strain evidence="1">Ysfricsl-2016a</strain>
        <tissue evidence="1">Blood</tissue>
    </source>
</reference>
<dbReference type="AlphaFoldDB" id="A0A6A4TA80"/>
<proteinExistence type="predicted"/>
<evidence type="ECO:0000313" key="2">
    <source>
        <dbReference type="Proteomes" id="UP000438429"/>
    </source>
</evidence>